<evidence type="ECO:0000256" key="17">
    <source>
        <dbReference type="HAMAP-Rule" id="MF_00205"/>
    </source>
</evidence>
<dbReference type="FunFam" id="1.20.1580.10:FF:000002">
    <property type="entry name" value="UvrABC system protein A"/>
    <property type="match status" value="1"/>
</dbReference>
<comment type="caution">
    <text evidence="17">Lacks conserved residue(s) required for the propagation of feature annotation.</text>
</comment>
<dbReference type="InterPro" id="IPR004602">
    <property type="entry name" value="UvrA"/>
</dbReference>
<dbReference type="CDD" id="cd03270">
    <property type="entry name" value="ABC_UvrA_I"/>
    <property type="match status" value="1"/>
</dbReference>
<keyword evidence="3 17" id="KW-0479">Metal-binding</keyword>
<evidence type="ECO:0000256" key="12">
    <source>
        <dbReference type="ARBA" id="ARBA00023125"/>
    </source>
</evidence>
<dbReference type="Gene3D" id="1.20.1580.10">
    <property type="entry name" value="ABC transporter ATPase like domain"/>
    <property type="match status" value="2"/>
</dbReference>
<accession>A0A1F5GCG7</accession>
<dbReference type="InterPro" id="IPR041102">
    <property type="entry name" value="UvrA_inter"/>
</dbReference>
<evidence type="ECO:0000256" key="15">
    <source>
        <dbReference type="ARBA" id="ARBA00039316"/>
    </source>
</evidence>
<dbReference type="Gene3D" id="1.10.8.280">
    <property type="entry name" value="ABC transporter ATPase domain-like"/>
    <property type="match status" value="1"/>
</dbReference>
<dbReference type="Pfam" id="PF17755">
    <property type="entry name" value="UvrA_DNA-bind"/>
    <property type="match status" value="1"/>
</dbReference>
<dbReference type="FunFam" id="3.40.50.300:FF:000028">
    <property type="entry name" value="UvrABC system protein A"/>
    <property type="match status" value="1"/>
</dbReference>
<evidence type="ECO:0000256" key="5">
    <source>
        <dbReference type="ARBA" id="ARBA00022741"/>
    </source>
</evidence>
<dbReference type="InterPro" id="IPR003593">
    <property type="entry name" value="AAA+_ATPase"/>
</dbReference>
<keyword evidence="5 17" id="KW-0547">Nucleotide-binding</keyword>
<dbReference type="GO" id="GO:0005737">
    <property type="term" value="C:cytoplasm"/>
    <property type="evidence" value="ECO:0007669"/>
    <property type="project" value="UniProtKB-SubCell"/>
</dbReference>
<keyword evidence="17" id="KW-0742">SOS response</keyword>
<sequence length="1002" mass="111853">MYGTSNLKMDAIVIKGAREHNLKNISVRIPKNKLVVFTGISGSGKSSLAFDTIYAEGQRRYVESLAAYARQFLGVMDKPDVDSIEGLSPAISIDQKSTSRNPRSTVGTVTEIYDYLRLLFARVGHPHCPKCGREISHQSAEQIVGEIQKLASQPTRLVDTKPRRLVNEQTRILLLAPVVKDRKGEFRELFTDIAKKGFRQVRVDGQIKSIDEDFVLIKTNKHIVDVVIDRLILPAEKSRLTQSVEQALKLADGNVIAAEILDKTFDIPEFPKDLNDHLFSEKFTCPVDNISLAEIEPRTFSFNSPHGACSTCHGLGTIRKVDPDLTLNNDLSVLEGGILPWARMVDTQTWSWRVLQQVCKEEGIDLSEKLGNLPKEKINILLKGSKNYYRVKGPNRFGRIVEWDTDFEGLITGLEKKYNSTESDYVRREIERFMQVDTCQECLGSRLKPEALSITIDNKSIAQMVDLSIEKSYDWIKNLSKENDEILADRERKIAKPILKELLTRLNFLVDVGLDYLTISRSAATLAGGEAQRIRLASQIGSGLSGVLYVLDEPSIGLHQRDNNRLINTLKKLKDLQNTVIVVEHDRDMMLASDEILDFGPGAGDHGGEIVSQGSYSKIVKDKKSLTGKYLSGRKKVEVRGVNADNRVRGEKIISNFPLRNLNSHIQHPTSETLTLHGARQHNLKNIDVEFPLSKFICITGVSGSGKSTLMHEILYKALAHEIYRSKEKPGDFDGLIGEENIDKVILIDQSPIGRTPRSNPATYTGAFTHIRDLFSKTTESRIKGYSQGRFSFNVKGGRCEACEGEGQVKIEMQFLPDVYVDCELCQGKRYNQEALDVHYKGKNISDVLNMTVEDALKFFANIPQIHSKLETIYDVGLGYIKMGQPAPTLSGGEAQRVKLATELAKRSTGRTMYILDEPTTGLHFADIERLLLILKRLVVQGNTVIVIEHNLDVISNSDWIIDLGPEGGEGGGKVIAQGTPAQVSNVKNSYTGQFLSNNLKY</sequence>
<keyword evidence="7 17" id="KW-0228">DNA excision</keyword>
<dbReference type="GO" id="GO:0005524">
    <property type="term" value="F:ATP binding"/>
    <property type="evidence" value="ECO:0007669"/>
    <property type="project" value="UniProtKB-UniRule"/>
</dbReference>
<dbReference type="Proteomes" id="UP000177369">
    <property type="component" value="Unassembled WGS sequence"/>
</dbReference>
<organism evidence="19 20">
    <name type="scientific">Candidatus Curtissbacteria bacterium RIFCSPHIGHO2_02_FULL_40_16b</name>
    <dbReference type="NCBI Taxonomy" id="1797714"/>
    <lineage>
        <taxon>Bacteria</taxon>
        <taxon>Candidatus Curtissiibacteriota</taxon>
    </lineage>
</organism>
<feature type="domain" description="ABC transporter" evidence="18">
    <location>
        <begin position="659"/>
        <end position="997"/>
    </location>
</feature>
<dbReference type="Gene3D" id="3.40.50.300">
    <property type="entry name" value="P-loop containing nucleotide triphosphate hydrolases"/>
    <property type="match status" value="2"/>
</dbReference>
<dbReference type="GO" id="GO:0009432">
    <property type="term" value="P:SOS response"/>
    <property type="evidence" value="ECO:0007669"/>
    <property type="project" value="UniProtKB-UniRule"/>
</dbReference>
<dbReference type="GO" id="GO:0009380">
    <property type="term" value="C:excinuclease repair complex"/>
    <property type="evidence" value="ECO:0007669"/>
    <property type="project" value="InterPro"/>
</dbReference>
<dbReference type="InterPro" id="IPR017871">
    <property type="entry name" value="ABC_transporter-like_CS"/>
</dbReference>
<evidence type="ECO:0000313" key="19">
    <source>
        <dbReference type="EMBL" id="OGD89507.1"/>
    </source>
</evidence>
<evidence type="ECO:0000256" key="3">
    <source>
        <dbReference type="ARBA" id="ARBA00022723"/>
    </source>
</evidence>
<dbReference type="InterPro" id="IPR003439">
    <property type="entry name" value="ABC_transporter-like_ATP-bd"/>
</dbReference>
<evidence type="ECO:0000256" key="14">
    <source>
        <dbReference type="ARBA" id="ARBA00038000"/>
    </source>
</evidence>
<feature type="zinc finger region" description="C4-type" evidence="17">
    <location>
        <begin position="800"/>
        <end position="826"/>
    </location>
</feature>
<evidence type="ECO:0000256" key="16">
    <source>
        <dbReference type="ARBA" id="ARBA00042156"/>
    </source>
</evidence>
<dbReference type="PROSITE" id="PS50893">
    <property type="entry name" value="ABC_TRANSPORTER_2"/>
    <property type="match status" value="1"/>
</dbReference>
<evidence type="ECO:0000256" key="13">
    <source>
        <dbReference type="ARBA" id="ARBA00023204"/>
    </source>
</evidence>
<dbReference type="GO" id="GO:0003677">
    <property type="term" value="F:DNA binding"/>
    <property type="evidence" value="ECO:0007669"/>
    <property type="project" value="UniProtKB-UniRule"/>
</dbReference>
<dbReference type="CDD" id="cd03271">
    <property type="entry name" value="ABC_UvrA_II"/>
    <property type="match status" value="1"/>
</dbReference>
<dbReference type="AlphaFoldDB" id="A0A1F5GCG7"/>
<dbReference type="InterPro" id="IPR013815">
    <property type="entry name" value="ATP_grasp_subdomain_1"/>
</dbReference>
<evidence type="ECO:0000256" key="1">
    <source>
        <dbReference type="ARBA" id="ARBA00004496"/>
    </source>
</evidence>
<keyword evidence="8 17" id="KW-0863">Zinc-finger</keyword>
<protein>
    <recommendedName>
        <fullName evidence="15 17">UvrABC system protein A</fullName>
        <shortName evidence="17">UvrA protein</shortName>
    </recommendedName>
    <alternativeName>
        <fullName evidence="16 17">Excinuclease ABC subunit A</fullName>
    </alternativeName>
</protein>
<dbReference type="PROSITE" id="PS00211">
    <property type="entry name" value="ABC_TRANSPORTER_1"/>
    <property type="match status" value="2"/>
</dbReference>
<name>A0A1F5GCG7_9BACT</name>
<comment type="function">
    <text evidence="17">The UvrABC repair system catalyzes the recognition and processing of DNA lesions. UvrA is an ATPase and a DNA-binding protein. A damage recognition complex composed of 2 UvrA and 2 UvrB subunits scans DNA for abnormalities. When the presence of a lesion has been verified by UvrB, the UvrA molecules dissociate.</text>
</comment>
<keyword evidence="12 17" id="KW-0238">DNA-binding</keyword>
<comment type="similarity">
    <text evidence="14 17">Belongs to the ABC transporter superfamily. UvrA family.</text>
</comment>
<comment type="caution">
    <text evidence="19">The sequence shown here is derived from an EMBL/GenBank/DDBJ whole genome shotgun (WGS) entry which is preliminary data.</text>
</comment>
<dbReference type="NCBIfam" id="TIGR00630">
    <property type="entry name" value="uvra"/>
    <property type="match status" value="1"/>
</dbReference>
<keyword evidence="6 17" id="KW-0227">DNA damage</keyword>
<evidence type="ECO:0000256" key="8">
    <source>
        <dbReference type="ARBA" id="ARBA00022771"/>
    </source>
</evidence>
<dbReference type="GO" id="GO:0016887">
    <property type="term" value="F:ATP hydrolysis activity"/>
    <property type="evidence" value="ECO:0007669"/>
    <property type="project" value="InterPro"/>
</dbReference>
<feature type="binding site" evidence="17">
    <location>
        <begin position="701"/>
        <end position="708"/>
    </location>
    <ligand>
        <name>ATP</name>
        <dbReference type="ChEBI" id="CHEBI:30616"/>
    </ligand>
</feature>
<dbReference type="SMART" id="SM00382">
    <property type="entry name" value="AAA"/>
    <property type="match status" value="2"/>
</dbReference>
<dbReference type="STRING" id="1797714.A3D04_00325"/>
<gene>
    <name evidence="17" type="primary">uvrA</name>
    <name evidence="19" type="ORF">A3D04_00325</name>
</gene>
<reference evidence="19 20" key="1">
    <citation type="journal article" date="2016" name="Nat. Commun.">
        <title>Thousands of microbial genomes shed light on interconnected biogeochemical processes in an aquifer system.</title>
        <authorList>
            <person name="Anantharaman K."/>
            <person name="Brown C.T."/>
            <person name="Hug L.A."/>
            <person name="Sharon I."/>
            <person name="Castelle C.J."/>
            <person name="Probst A.J."/>
            <person name="Thomas B.C."/>
            <person name="Singh A."/>
            <person name="Wilkins M.J."/>
            <person name="Karaoz U."/>
            <person name="Brodie E.L."/>
            <person name="Williams K.H."/>
            <person name="Hubbard S.S."/>
            <person name="Banfield J.F."/>
        </authorList>
    </citation>
    <scope>NUCLEOTIDE SEQUENCE [LARGE SCALE GENOMIC DNA]</scope>
</reference>
<dbReference type="GO" id="GO:0006289">
    <property type="term" value="P:nucleotide-excision repair"/>
    <property type="evidence" value="ECO:0007669"/>
    <property type="project" value="UniProtKB-UniRule"/>
</dbReference>
<comment type="subunit">
    <text evidence="17">Forms a heterotetramer with UvrB during the search for lesions.</text>
</comment>
<keyword evidence="4 17" id="KW-0677">Repeat</keyword>
<evidence type="ECO:0000256" key="10">
    <source>
        <dbReference type="ARBA" id="ARBA00022840"/>
    </source>
</evidence>
<dbReference type="EMBL" id="MFBD01000001">
    <property type="protein sequence ID" value="OGD89507.1"/>
    <property type="molecule type" value="Genomic_DNA"/>
</dbReference>
<dbReference type="GO" id="GO:0009381">
    <property type="term" value="F:excinuclease ABC activity"/>
    <property type="evidence" value="ECO:0007669"/>
    <property type="project" value="UniProtKB-UniRule"/>
</dbReference>
<comment type="subcellular location">
    <subcellularLocation>
        <location evidence="1 17">Cytoplasm</location>
    </subcellularLocation>
</comment>
<dbReference type="PANTHER" id="PTHR43152">
    <property type="entry name" value="UVRABC SYSTEM PROTEIN A"/>
    <property type="match status" value="1"/>
</dbReference>
<evidence type="ECO:0000259" key="18">
    <source>
        <dbReference type="PROSITE" id="PS50893"/>
    </source>
</evidence>
<dbReference type="Pfam" id="PF17760">
    <property type="entry name" value="UvrA_inter"/>
    <property type="match status" value="1"/>
</dbReference>
<dbReference type="Gene3D" id="3.30.1490.20">
    <property type="entry name" value="ATP-grasp fold, A domain"/>
    <property type="match status" value="1"/>
</dbReference>
<dbReference type="InterPro" id="IPR027417">
    <property type="entry name" value="P-loop_NTPase"/>
</dbReference>
<proteinExistence type="inferred from homology"/>
<keyword evidence="2 17" id="KW-0963">Cytoplasm</keyword>
<evidence type="ECO:0000256" key="6">
    <source>
        <dbReference type="ARBA" id="ARBA00022763"/>
    </source>
</evidence>
<keyword evidence="10 17" id="KW-0067">ATP-binding</keyword>
<evidence type="ECO:0000256" key="2">
    <source>
        <dbReference type="ARBA" id="ARBA00022490"/>
    </source>
</evidence>
<evidence type="ECO:0000256" key="11">
    <source>
        <dbReference type="ARBA" id="ARBA00022881"/>
    </source>
</evidence>
<keyword evidence="11 17" id="KW-0267">Excision nuclease</keyword>
<dbReference type="NCBIfam" id="NF001503">
    <property type="entry name" value="PRK00349.1"/>
    <property type="match status" value="1"/>
</dbReference>
<evidence type="ECO:0000256" key="4">
    <source>
        <dbReference type="ARBA" id="ARBA00022737"/>
    </source>
</evidence>
<dbReference type="InterPro" id="IPR041552">
    <property type="entry name" value="UvrA_DNA-bd"/>
</dbReference>
<keyword evidence="13 17" id="KW-0234">DNA repair</keyword>
<evidence type="ECO:0000313" key="20">
    <source>
        <dbReference type="Proteomes" id="UP000177369"/>
    </source>
</evidence>
<dbReference type="PANTHER" id="PTHR43152:SF3">
    <property type="entry name" value="UVRABC SYSTEM PROTEIN A"/>
    <property type="match status" value="1"/>
</dbReference>
<feature type="binding site" evidence="17">
    <location>
        <begin position="39"/>
        <end position="46"/>
    </location>
    <ligand>
        <name>ATP</name>
        <dbReference type="ChEBI" id="CHEBI:30616"/>
    </ligand>
</feature>
<dbReference type="SUPFAM" id="SSF52540">
    <property type="entry name" value="P-loop containing nucleoside triphosphate hydrolases"/>
    <property type="match status" value="2"/>
</dbReference>
<keyword evidence="9 17" id="KW-0862">Zinc</keyword>
<evidence type="ECO:0000256" key="7">
    <source>
        <dbReference type="ARBA" id="ARBA00022769"/>
    </source>
</evidence>
<evidence type="ECO:0000256" key="9">
    <source>
        <dbReference type="ARBA" id="ARBA00022833"/>
    </source>
</evidence>
<dbReference type="HAMAP" id="MF_00205">
    <property type="entry name" value="UvrA"/>
    <property type="match status" value="1"/>
</dbReference>
<dbReference type="GO" id="GO:0008270">
    <property type="term" value="F:zinc ion binding"/>
    <property type="evidence" value="ECO:0007669"/>
    <property type="project" value="UniProtKB-UniRule"/>
</dbReference>